<gene>
    <name evidence="1" type="ORF">BTF1_07075</name>
</gene>
<organism evidence="1 2">
    <name type="scientific">Bacillus thuringiensis HD-789</name>
    <dbReference type="NCBI Taxonomy" id="1217737"/>
    <lineage>
        <taxon>Bacteria</taxon>
        <taxon>Bacillati</taxon>
        <taxon>Bacillota</taxon>
        <taxon>Bacilli</taxon>
        <taxon>Bacillales</taxon>
        <taxon>Bacillaceae</taxon>
        <taxon>Bacillus</taxon>
        <taxon>Bacillus cereus group</taxon>
    </lineage>
</organism>
<evidence type="ECO:0000313" key="1">
    <source>
        <dbReference type="EMBL" id="AFQ25628.1"/>
    </source>
</evidence>
<reference evidence="1 2" key="1">
    <citation type="journal article" date="2013" name="Genome Announc.">
        <title>Complete Genome Sequence of Bacillus thuringiensis Serovar Israelensis Strain HD-789.</title>
        <authorList>
            <person name="Doggett N.A."/>
            <person name="Stubben C.J."/>
            <person name="Chertkov O."/>
            <person name="Bruce D.C."/>
            <person name="Detter J.C."/>
            <person name="Johnson S.L."/>
            <person name="Han C.S."/>
        </authorList>
    </citation>
    <scope>NUCLEOTIDE SEQUENCE [LARGE SCALE GENOMIC DNA]</scope>
    <source>
        <strain evidence="1 2">HD-789</strain>
    </source>
</reference>
<dbReference type="EMBL" id="CP003763">
    <property type="protein sequence ID" value="AFQ25628.1"/>
    <property type="molecule type" value="Genomic_DNA"/>
</dbReference>
<name>A0A9W3JKY9_BACTU</name>
<dbReference type="KEGG" id="btn:BTF1_07075"/>
<accession>A0A9W3JKY9</accession>
<evidence type="ECO:0000313" key="2">
    <source>
        <dbReference type="Proteomes" id="UP000005257"/>
    </source>
</evidence>
<proteinExistence type="predicted"/>
<dbReference type="AlphaFoldDB" id="A0A9W3JKY9"/>
<sequence length="52" mass="6535">MKVKCMKKKRLFYRYKSKKYIEKTHFANEKNLIQKNDKRHISDKMMSIIRQK</sequence>
<dbReference type="Proteomes" id="UP000005257">
    <property type="component" value="Chromosome"/>
</dbReference>
<protein>
    <submittedName>
        <fullName evidence="1">Uncharacterized protein</fullName>
    </submittedName>
</protein>